<accession>A0A875S6J8</accession>
<feature type="compositionally biased region" description="Low complexity" evidence="1">
    <location>
        <begin position="71"/>
        <end position="87"/>
    </location>
</feature>
<dbReference type="KEGG" id="bnn:FOA43_003943"/>
<protein>
    <submittedName>
        <fullName evidence="2">Uncharacterized protein</fullName>
    </submittedName>
</protein>
<evidence type="ECO:0000256" key="1">
    <source>
        <dbReference type="SAM" id="MobiDB-lite"/>
    </source>
</evidence>
<dbReference type="AlphaFoldDB" id="A0A875S6J8"/>
<evidence type="ECO:0000313" key="2">
    <source>
        <dbReference type="EMBL" id="QPG76553.1"/>
    </source>
</evidence>
<gene>
    <name evidence="2" type="ORF">FOA43_003943</name>
</gene>
<dbReference type="Proteomes" id="UP000662931">
    <property type="component" value="Chromosome 4"/>
</dbReference>
<proteinExistence type="predicted"/>
<dbReference type="EMBL" id="CP064815">
    <property type="protein sequence ID" value="QPG76553.1"/>
    <property type="molecule type" value="Genomic_DNA"/>
</dbReference>
<dbReference type="OrthoDB" id="2123952at2759"/>
<sequence length="480" mass="53770">MKVNAKSMPYLKPERIITKDKTGKIKVKVEAGEPIQSLVPNSDMIHVQNVLPSPPSSEPKQPNKSMKAVLSISSNDGSSTSNGIGDTAGDTTTSPDEDAGVAGESSTFFTMIPSLFRQWNMLSSSHASTPVPDARRSGMSQSRSDDGLLELYRLRVEPDTPFLSASIQQKHNIDRLAEWCIRIVADDYPQSATQVSVYSIEALVSAEKKWNPTIFSCFFLLPLHVRVRTAETLKVFSEFNKWIAECPNSVIRPDPNLFAGAMVVDAWTSLTRETPLQTDFACSNIFQKFSSTLDESAFAFQMTSVGRMLYEFLSFLSEGDRSSDQAAFWASARRKLLSFEYDMLIWPVKLSTELSVIDDDLQPSLEALVLHVLHNTLMIAYYGTAALRKGEYARNISLYSIPGLYLFISGMAKSNFITAPRIEEKWSIIAECQIVTARFLLALNREMPFDNLRESLHFHEKPILRKVSNSRGTGHFYRGR</sequence>
<dbReference type="RefSeq" id="XP_038780118.1">
    <property type="nucleotide sequence ID" value="XM_038924190.1"/>
</dbReference>
<evidence type="ECO:0000313" key="3">
    <source>
        <dbReference type="Proteomes" id="UP000662931"/>
    </source>
</evidence>
<name>A0A875S6J8_EENNA</name>
<organism evidence="2 3">
    <name type="scientific">Eeniella nana</name>
    <name type="common">Yeast</name>
    <name type="synonym">Brettanomyces nanus</name>
    <dbReference type="NCBI Taxonomy" id="13502"/>
    <lineage>
        <taxon>Eukaryota</taxon>
        <taxon>Fungi</taxon>
        <taxon>Dikarya</taxon>
        <taxon>Ascomycota</taxon>
        <taxon>Saccharomycotina</taxon>
        <taxon>Pichiomycetes</taxon>
        <taxon>Pichiales</taxon>
        <taxon>Pichiaceae</taxon>
        <taxon>Brettanomyces</taxon>
    </lineage>
</organism>
<feature type="region of interest" description="Disordered" evidence="1">
    <location>
        <begin position="47"/>
        <end position="102"/>
    </location>
</feature>
<reference evidence="2" key="1">
    <citation type="submission" date="2020-10" db="EMBL/GenBank/DDBJ databases">
        <authorList>
            <person name="Roach M.J.R."/>
        </authorList>
    </citation>
    <scope>NUCLEOTIDE SEQUENCE</scope>
    <source>
        <strain evidence="2">CBS 1945</strain>
    </source>
</reference>
<keyword evidence="3" id="KW-1185">Reference proteome</keyword>
<dbReference type="GeneID" id="62197343"/>